<protein>
    <submittedName>
        <fullName evidence="1">Uncharacterized protein</fullName>
    </submittedName>
</protein>
<organism evidence="1 2">
    <name type="scientific">Rothia aeria F0184</name>
    <dbReference type="NCBI Taxonomy" id="888019"/>
    <lineage>
        <taxon>Bacteria</taxon>
        <taxon>Bacillati</taxon>
        <taxon>Actinomycetota</taxon>
        <taxon>Actinomycetes</taxon>
        <taxon>Micrococcales</taxon>
        <taxon>Micrococcaceae</taxon>
        <taxon>Rothia</taxon>
    </lineage>
</organism>
<proteinExistence type="predicted"/>
<reference evidence="1 2" key="1">
    <citation type="submission" date="2013-08" db="EMBL/GenBank/DDBJ databases">
        <authorList>
            <person name="Weinstock G."/>
            <person name="Sodergren E."/>
            <person name="Wylie T."/>
            <person name="Fulton L."/>
            <person name="Fulton R."/>
            <person name="Fronick C."/>
            <person name="O'Laughlin M."/>
            <person name="Godfrey J."/>
            <person name="Miner T."/>
            <person name="Herter B."/>
            <person name="Appelbaum E."/>
            <person name="Cordes M."/>
            <person name="Lek S."/>
            <person name="Wollam A."/>
            <person name="Pepin K.H."/>
            <person name="Palsikar V.B."/>
            <person name="Mitreva M."/>
            <person name="Wilson R.K."/>
        </authorList>
    </citation>
    <scope>NUCLEOTIDE SEQUENCE [LARGE SCALE GENOMIC DNA]</scope>
    <source>
        <strain evidence="1 2">F0184</strain>
    </source>
</reference>
<dbReference type="HOGENOM" id="CLU_3029639_0_0_11"/>
<dbReference type="AlphaFoldDB" id="U7V331"/>
<evidence type="ECO:0000313" key="2">
    <source>
        <dbReference type="Proteomes" id="UP000017174"/>
    </source>
</evidence>
<dbReference type="EMBL" id="AXZG01000038">
    <property type="protein sequence ID" value="ERT66117.1"/>
    <property type="molecule type" value="Genomic_DNA"/>
</dbReference>
<dbReference type="Proteomes" id="UP000017174">
    <property type="component" value="Unassembled WGS sequence"/>
</dbReference>
<gene>
    <name evidence="1" type="ORF">HMPREF0742_01316</name>
</gene>
<evidence type="ECO:0000313" key="1">
    <source>
        <dbReference type="EMBL" id="ERT66117.1"/>
    </source>
</evidence>
<name>U7V331_9MICC</name>
<accession>U7V331</accession>
<comment type="caution">
    <text evidence="1">The sequence shown here is derived from an EMBL/GenBank/DDBJ whole genome shotgun (WGS) entry which is preliminary data.</text>
</comment>
<sequence>MCSFFTLPHLQLTFQIFLNFDSRFTCTSLLSRQVTAQSCAYSGVLRVWNPVAETS</sequence>